<gene>
    <name evidence="1" type="ORF">GCM10009535_12600</name>
</gene>
<protein>
    <submittedName>
        <fullName evidence="1">Uncharacterized protein</fullName>
    </submittedName>
</protein>
<evidence type="ECO:0000313" key="1">
    <source>
        <dbReference type="EMBL" id="GAA0637641.1"/>
    </source>
</evidence>
<comment type="caution">
    <text evidence="1">The sequence shown here is derived from an EMBL/GenBank/DDBJ whole genome shotgun (WGS) entry which is preliminary data.</text>
</comment>
<reference evidence="2" key="1">
    <citation type="journal article" date="2019" name="Int. J. Syst. Evol. Microbiol.">
        <title>The Global Catalogue of Microorganisms (GCM) 10K type strain sequencing project: providing services to taxonomists for standard genome sequencing and annotation.</title>
        <authorList>
            <consortium name="The Broad Institute Genomics Platform"/>
            <consortium name="The Broad Institute Genome Sequencing Center for Infectious Disease"/>
            <person name="Wu L."/>
            <person name="Ma J."/>
        </authorList>
    </citation>
    <scope>NUCLEOTIDE SEQUENCE [LARGE SCALE GENOMIC DNA]</scope>
    <source>
        <strain evidence="2">JCM 10367</strain>
    </source>
</reference>
<keyword evidence="2" id="KW-1185">Reference proteome</keyword>
<dbReference type="RefSeq" id="WP_343998368.1">
    <property type="nucleotide sequence ID" value="NZ_BAAAGU010000009.1"/>
</dbReference>
<proteinExistence type="predicted"/>
<dbReference type="EMBL" id="BAAAGU010000009">
    <property type="protein sequence ID" value="GAA0637641.1"/>
    <property type="molecule type" value="Genomic_DNA"/>
</dbReference>
<accession>A0ABP3SIN1</accession>
<evidence type="ECO:0000313" key="2">
    <source>
        <dbReference type="Proteomes" id="UP001500724"/>
    </source>
</evidence>
<dbReference type="Proteomes" id="UP001500724">
    <property type="component" value="Unassembled WGS sequence"/>
</dbReference>
<organism evidence="1 2">
    <name type="scientific">Streptomyces thermocarboxydovorans</name>
    <dbReference type="NCBI Taxonomy" id="59298"/>
    <lineage>
        <taxon>Bacteria</taxon>
        <taxon>Bacillati</taxon>
        <taxon>Actinomycetota</taxon>
        <taxon>Actinomycetes</taxon>
        <taxon>Kitasatosporales</taxon>
        <taxon>Streptomycetaceae</taxon>
        <taxon>Streptomyces</taxon>
    </lineage>
</organism>
<sequence length="86" mass="9671">MNAEQFNARYPVGTPVFAYPGCRPEDDPNDNRRRIYIDGKGNAWISVCADEGTEWVVPVQPEAAVEQDVRDIADDTGSIREIGRCW</sequence>
<name>A0ABP3SIN1_9ACTN</name>